<dbReference type="Gene3D" id="3.30.60.90">
    <property type="match status" value="4"/>
</dbReference>
<evidence type="ECO:0000256" key="3">
    <source>
        <dbReference type="ARBA" id="ARBA00022833"/>
    </source>
</evidence>
<dbReference type="CDD" id="cd02249">
    <property type="entry name" value="ZZ"/>
    <property type="match status" value="1"/>
</dbReference>
<dbReference type="Proteomes" id="UP001642501">
    <property type="component" value="Unassembled WGS sequence"/>
</dbReference>
<comment type="caution">
    <text evidence="8">The sequence shown here is derived from an EMBL/GenBank/DDBJ whole genome shotgun (WGS) entry which is preliminary data.</text>
</comment>
<dbReference type="EMBL" id="CAWUOM010000064">
    <property type="protein sequence ID" value="CAK7269846.1"/>
    <property type="molecule type" value="Genomic_DNA"/>
</dbReference>
<dbReference type="InterPro" id="IPR013783">
    <property type="entry name" value="Ig-like_fold"/>
</dbReference>
<keyword evidence="3" id="KW-0862">Zinc</keyword>
<dbReference type="InterPro" id="IPR000433">
    <property type="entry name" value="Znf_ZZ"/>
</dbReference>
<dbReference type="PROSITE" id="PS50135">
    <property type="entry name" value="ZF_ZZ_2"/>
    <property type="match status" value="2"/>
</dbReference>
<proteinExistence type="predicted"/>
<dbReference type="Pfam" id="PF16158">
    <property type="entry name" value="N_BRCA1_IG"/>
    <property type="match status" value="1"/>
</dbReference>
<dbReference type="PANTHER" id="PTHR20930:SF0">
    <property type="entry name" value="PROTEIN ILRUN"/>
    <property type="match status" value="1"/>
</dbReference>
<keyword evidence="2 4" id="KW-0863">Zinc-finger</keyword>
<keyword evidence="1" id="KW-0479">Metal-binding</keyword>
<keyword evidence="5" id="KW-0175">Coiled coil</keyword>
<dbReference type="CDD" id="cd02340">
    <property type="entry name" value="ZZ_NBR1_like"/>
    <property type="match status" value="2"/>
</dbReference>
<dbReference type="InterPro" id="IPR032350">
    <property type="entry name" value="Nbr1_FW"/>
</dbReference>
<protein>
    <recommendedName>
        <fullName evidence="7">ZZ-type domain-containing protein</fullName>
    </recommendedName>
</protein>
<evidence type="ECO:0000256" key="6">
    <source>
        <dbReference type="SAM" id="MobiDB-lite"/>
    </source>
</evidence>
<evidence type="ECO:0000256" key="5">
    <source>
        <dbReference type="SAM" id="Coils"/>
    </source>
</evidence>
<feature type="region of interest" description="Disordered" evidence="6">
    <location>
        <begin position="926"/>
        <end position="989"/>
    </location>
</feature>
<dbReference type="Pfam" id="PF00569">
    <property type="entry name" value="ZZ"/>
    <property type="match status" value="2"/>
</dbReference>
<organism evidence="8 9">
    <name type="scientific">Sporothrix epigloea</name>
    <dbReference type="NCBI Taxonomy" id="1892477"/>
    <lineage>
        <taxon>Eukaryota</taxon>
        <taxon>Fungi</taxon>
        <taxon>Dikarya</taxon>
        <taxon>Ascomycota</taxon>
        <taxon>Pezizomycotina</taxon>
        <taxon>Sordariomycetes</taxon>
        <taxon>Sordariomycetidae</taxon>
        <taxon>Ophiostomatales</taxon>
        <taxon>Ophiostomataceae</taxon>
        <taxon>Sporothrix</taxon>
    </lineage>
</organism>
<dbReference type="InterPro" id="IPR043145">
    <property type="entry name" value="Znf_ZZ_sf"/>
</dbReference>
<dbReference type="Gene3D" id="2.60.40.10">
    <property type="entry name" value="Immunoglobulins"/>
    <property type="match status" value="1"/>
</dbReference>
<gene>
    <name evidence="8" type="ORF">SEPCBS57363_003807</name>
</gene>
<feature type="region of interest" description="Disordered" evidence="6">
    <location>
        <begin position="888"/>
        <end position="912"/>
    </location>
</feature>
<feature type="coiled-coil region" evidence="5">
    <location>
        <begin position="430"/>
        <end position="457"/>
    </location>
</feature>
<feature type="domain" description="ZZ-type" evidence="7">
    <location>
        <begin position="612"/>
        <end position="666"/>
    </location>
</feature>
<feature type="domain" description="ZZ-type" evidence="7">
    <location>
        <begin position="354"/>
        <end position="409"/>
    </location>
</feature>
<evidence type="ECO:0000256" key="2">
    <source>
        <dbReference type="ARBA" id="ARBA00022771"/>
    </source>
</evidence>
<evidence type="ECO:0000313" key="9">
    <source>
        <dbReference type="Proteomes" id="UP001642501"/>
    </source>
</evidence>
<evidence type="ECO:0000256" key="1">
    <source>
        <dbReference type="ARBA" id="ARBA00022723"/>
    </source>
</evidence>
<sequence length="989" mass="108102">MAPLPPVQYDTLITVKITLDEEGKVYKKVKVPYSVLTSGLSALEAKLRDFLAIEEDKPYHFERFSDSAANHIPLVHTNPSVYRQLMRAAKAKQKLKLRVVYETKETVAVSRPAAEKTLKAAGPRPVTIEDIPEVVSSSSETTTPVQAPTPLALSAATTVPADASAVKPTAAKSPFTPVPTKTSSPAPTPLSDFTARYGKAQEYPDIPGHFPESHMLPDAATQKQLQASMQSMAQDQDFLDRNLSLVEASISNMNLNANSTDSHTSAAARTYPFSLMDTCNALVNSAPVAPPRTDAARAANISMAYTLTPLQAECTRDCPVTCCGRTIPVGCPTTHLAKAVELPQPVRRTLRDPAFTVRCNSCEQNIPDTHYHCSTCEGGDFDLCDTCINAGITCHSPEHWMIRRNIQNGLLVNSITERIQPRRKVVESQAEKVAQKLEAALTAREKLEKNLNAARIGQPVAGRPRMYQKIRTCNNCIAELPEREFLHCSDCSDFDLCKSCFVKNDHGHHPKHSFEPAVKGIDLSWNVARRLPAGRGYTHHAVCDSCDRFITGVRHKCSDCPDWDYCSDCVLNAEFVHPGHRFVPIYEPLVETPLTLSSAGHRAVHKGIYCDGPHCATNGGEGPPIRGVRYKCAICDDKDFCATCEASPANPHNKTHPLIKFRTPVRHVSVMTTGEHNGSHMPTMGDQLPEMYPLATSAPVSTGKAGNVKLAADKVRTVMEIKPTVSAPPALAAPDVKVDVAPKVSKEISTFKPEPEILAAAFQRDTIADGTVFAPNHVFEQTWVLRNTGTVAWPAGCCVRFVSGDYMGHVDPNYPAGIKELMSAFESTICYQPLAPGAEFPFTVLLRAPSRIGKAISFWRLTTPDDAKVGDEMWCHINVLPKEESTSASPVVQKCATKETKESSHSSQMIYPKLEKESPIASIHEAQEPAAAPSNASHVSDNDELDDCWADDGSDDDFMTDEEYDILDASDEESLADDKLHKEAHPTDI</sequence>
<name>A0ABP0DQK1_9PEZI</name>
<reference evidence="8 9" key="1">
    <citation type="submission" date="2024-01" db="EMBL/GenBank/DDBJ databases">
        <authorList>
            <person name="Allen C."/>
            <person name="Tagirdzhanova G."/>
        </authorList>
    </citation>
    <scope>NUCLEOTIDE SEQUENCE [LARGE SCALE GENOMIC DNA]</scope>
    <source>
        <strain evidence="8 9">CBS 573.63</strain>
    </source>
</reference>
<dbReference type="CDD" id="cd14947">
    <property type="entry name" value="NBR1_like"/>
    <property type="match status" value="1"/>
</dbReference>
<evidence type="ECO:0000256" key="4">
    <source>
        <dbReference type="PROSITE-ProRule" id="PRU00228"/>
    </source>
</evidence>
<keyword evidence="9" id="KW-1185">Reference proteome</keyword>
<accession>A0ABP0DQK1</accession>
<feature type="compositionally biased region" description="Basic and acidic residues" evidence="6">
    <location>
        <begin position="976"/>
        <end position="989"/>
    </location>
</feature>
<feature type="region of interest" description="Disordered" evidence="6">
    <location>
        <begin position="168"/>
        <end position="190"/>
    </location>
</feature>
<evidence type="ECO:0000259" key="7">
    <source>
        <dbReference type="PROSITE" id="PS50135"/>
    </source>
</evidence>
<dbReference type="PANTHER" id="PTHR20930">
    <property type="entry name" value="OVARIAN CARCINOMA ANTIGEN CA125-RELATED"/>
    <property type="match status" value="1"/>
</dbReference>
<dbReference type="SMART" id="SM00291">
    <property type="entry name" value="ZnF_ZZ"/>
    <property type="match status" value="4"/>
</dbReference>
<evidence type="ECO:0000313" key="8">
    <source>
        <dbReference type="EMBL" id="CAK7269846.1"/>
    </source>
</evidence>
<dbReference type="SUPFAM" id="SSF57850">
    <property type="entry name" value="RING/U-box"/>
    <property type="match status" value="4"/>
</dbReference>
<feature type="compositionally biased region" description="Acidic residues" evidence="6">
    <location>
        <begin position="942"/>
        <end position="975"/>
    </location>
</feature>